<evidence type="ECO:0000313" key="2">
    <source>
        <dbReference type="Proteomes" id="UP000320421"/>
    </source>
</evidence>
<sequence>MFSVQQIALDNSYPDLMQLVQRKVVADLPVPERSV</sequence>
<accession>A0A517PM05</accession>
<reference evidence="1 2" key="1">
    <citation type="submission" date="2019-02" db="EMBL/GenBank/DDBJ databases">
        <title>Deep-cultivation of Planctomycetes and their phenomic and genomic characterization uncovers novel biology.</title>
        <authorList>
            <person name="Wiegand S."/>
            <person name="Jogler M."/>
            <person name="Boedeker C."/>
            <person name="Pinto D."/>
            <person name="Vollmers J."/>
            <person name="Rivas-Marin E."/>
            <person name="Kohn T."/>
            <person name="Peeters S.H."/>
            <person name="Heuer A."/>
            <person name="Rast P."/>
            <person name="Oberbeckmann S."/>
            <person name="Bunk B."/>
            <person name="Jeske O."/>
            <person name="Meyerdierks A."/>
            <person name="Storesund J.E."/>
            <person name="Kallscheuer N."/>
            <person name="Luecker S."/>
            <person name="Lage O.M."/>
            <person name="Pohl T."/>
            <person name="Merkel B.J."/>
            <person name="Hornburger P."/>
            <person name="Mueller R.-W."/>
            <person name="Bruemmer F."/>
            <person name="Labrenz M."/>
            <person name="Spormann A.M."/>
            <person name="Op den Camp H."/>
            <person name="Overmann J."/>
            <person name="Amann R."/>
            <person name="Jetten M.S.M."/>
            <person name="Mascher T."/>
            <person name="Medema M.H."/>
            <person name="Devos D.P."/>
            <person name="Kaster A.-K."/>
            <person name="Ovreas L."/>
            <person name="Rohde M."/>
            <person name="Galperin M.Y."/>
            <person name="Jogler C."/>
        </authorList>
    </citation>
    <scope>NUCLEOTIDE SEQUENCE [LARGE SCALE GENOMIC DNA]</scope>
    <source>
        <strain evidence="1 2">HG66A1</strain>
    </source>
</reference>
<dbReference type="Proteomes" id="UP000320421">
    <property type="component" value="Chromosome"/>
</dbReference>
<proteinExistence type="predicted"/>
<gene>
    <name evidence="1" type="ORF">HG66A1_21920</name>
</gene>
<keyword evidence="2" id="KW-1185">Reference proteome</keyword>
<dbReference type="EMBL" id="CP036266">
    <property type="protein sequence ID" value="QDT20406.1"/>
    <property type="molecule type" value="Genomic_DNA"/>
</dbReference>
<evidence type="ECO:0000313" key="1">
    <source>
        <dbReference type="EMBL" id="QDT20406.1"/>
    </source>
</evidence>
<protein>
    <submittedName>
        <fullName evidence="1">Uncharacterized protein</fullName>
    </submittedName>
</protein>
<organism evidence="1 2">
    <name type="scientific">Gimesia chilikensis</name>
    <dbReference type="NCBI Taxonomy" id="2605989"/>
    <lineage>
        <taxon>Bacteria</taxon>
        <taxon>Pseudomonadati</taxon>
        <taxon>Planctomycetota</taxon>
        <taxon>Planctomycetia</taxon>
        <taxon>Planctomycetales</taxon>
        <taxon>Planctomycetaceae</taxon>
        <taxon>Gimesia</taxon>
    </lineage>
</organism>
<name>A0A517PM05_9PLAN</name>
<dbReference type="AlphaFoldDB" id="A0A517PM05"/>